<evidence type="ECO:0000259" key="16">
    <source>
        <dbReference type="SMART" id="SM00563"/>
    </source>
</evidence>
<evidence type="ECO:0000256" key="15">
    <source>
        <dbReference type="SAM" id="MobiDB-lite"/>
    </source>
</evidence>
<comment type="subcellular location">
    <subcellularLocation>
        <location evidence="1 14">Cell membrane</location>
        <topology evidence="1 14">Peripheral membrane protein</topology>
        <orientation evidence="1 14">Cytoplasmic side</orientation>
    </subcellularLocation>
</comment>
<keyword evidence="18" id="KW-1185">Reference proteome</keyword>
<comment type="pathway">
    <text evidence="2 14">Phospholipid metabolism; CDP-diacylglycerol biosynthesis; CDP-diacylglycerol from sn-glycerol 3-phosphate: step 1/3.</text>
</comment>
<keyword evidence="12 14" id="KW-0012">Acyltransferase</keyword>
<dbReference type="GO" id="GO:0006631">
    <property type="term" value="P:fatty acid metabolic process"/>
    <property type="evidence" value="ECO:0007669"/>
    <property type="project" value="TreeGrafter"/>
</dbReference>
<dbReference type="GO" id="GO:0016024">
    <property type="term" value="P:CDP-diacylglycerol biosynthetic process"/>
    <property type="evidence" value="ECO:0007669"/>
    <property type="project" value="UniProtKB-UniRule"/>
</dbReference>
<comment type="pathway">
    <text evidence="3">Lipid metabolism.</text>
</comment>
<name>A0A370WSC1_9GAMM</name>
<dbReference type="CDD" id="cd07993">
    <property type="entry name" value="LPLAT_DHAPAT-like"/>
    <property type="match status" value="1"/>
</dbReference>
<dbReference type="EMBL" id="QRBE01000018">
    <property type="protein sequence ID" value="RDS79048.1"/>
    <property type="molecule type" value="Genomic_DNA"/>
</dbReference>
<comment type="catalytic activity">
    <reaction evidence="13 14">
        <text>sn-glycerol 3-phosphate + an acyl-CoA = a 1-acyl-sn-glycero-3-phosphate + CoA</text>
        <dbReference type="Rhea" id="RHEA:15325"/>
        <dbReference type="ChEBI" id="CHEBI:57287"/>
        <dbReference type="ChEBI" id="CHEBI:57597"/>
        <dbReference type="ChEBI" id="CHEBI:57970"/>
        <dbReference type="ChEBI" id="CHEBI:58342"/>
        <dbReference type="EC" id="2.3.1.15"/>
    </reaction>
</comment>
<evidence type="ECO:0000313" key="18">
    <source>
        <dbReference type="Proteomes" id="UP000254258"/>
    </source>
</evidence>
<comment type="domain">
    <text evidence="14">The HXXXXD motif is essential for acyltransferase activity and may constitute the binding site for the phosphate moiety of the glycerol-3-phosphate.</text>
</comment>
<evidence type="ECO:0000256" key="6">
    <source>
        <dbReference type="ARBA" id="ARBA00013432"/>
    </source>
</evidence>
<feature type="short sequence motif" description="HXXXXD motif" evidence="14">
    <location>
        <begin position="315"/>
        <end position="320"/>
    </location>
</feature>
<keyword evidence="14" id="KW-0444">Lipid biosynthesis</keyword>
<dbReference type="SMART" id="SM00563">
    <property type="entry name" value="PlsC"/>
    <property type="match status" value="1"/>
</dbReference>
<keyword evidence="8 14" id="KW-0808">Transferase</keyword>
<evidence type="ECO:0000256" key="11">
    <source>
        <dbReference type="ARBA" id="ARBA00023264"/>
    </source>
</evidence>
<feature type="domain" description="Phospholipid/glycerol acyltransferase" evidence="16">
    <location>
        <begin position="310"/>
        <end position="437"/>
    </location>
</feature>
<evidence type="ECO:0000256" key="8">
    <source>
        <dbReference type="ARBA" id="ARBA00022679"/>
    </source>
</evidence>
<proteinExistence type="inferred from homology"/>
<dbReference type="HAMAP" id="MF_00393">
    <property type="entry name" value="Glyc3P_acyltrans"/>
    <property type="match status" value="1"/>
</dbReference>
<dbReference type="GO" id="GO:0005886">
    <property type="term" value="C:plasma membrane"/>
    <property type="evidence" value="ECO:0007669"/>
    <property type="project" value="UniProtKB-SubCell"/>
</dbReference>
<dbReference type="InterPro" id="IPR028354">
    <property type="entry name" value="GPAT_PlsB"/>
</dbReference>
<keyword evidence="14" id="KW-0443">Lipid metabolism</keyword>
<evidence type="ECO:0000256" key="13">
    <source>
        <dbReference type="ARBA" id="ARBA00048427"/>
    </source>
</evidence>
<feature type="region of interest" description="Disordered" evidence="15">
    <location>
        <begin position="822"/>
        <end position="882"/>
    </location>
</feature>
<evidence type="ECO:0000256" key="14">
    <source>
        <dbReference type="HAMAP-Rule" id="MF_00393"/>
    </source>
</evidence>
<dbReference type="EC" id="2.3.1.15" evidence="5 14"/>
<dbReference type="InterPro" id="IPR045520">
    <property type="entry name" value="GPAT/DHAPAT_C"/>
</dbReference>
<dbReference type="NCBIfam" id="NF003441">
    <property type="entry name" value="PRK04974.1"/>
    <property type="match status" value="1"/>
</dbReference>
<evidence type="ECO:0000256" key="7">
    <source>
        <dbReference type="ARBA" id="ARBA00022475"/>
    </source>
</evidence>
<dbReference type="OrthoDB" id="335193at2"/>
<comment type="caution">
    <text evidence="17">The sequence shown here is derived from an EMBL/GenBank/DDBJ whole genome shotgun (WGS) entry which is preliminary data.</text>
</comment>
<evidence type="ECO:0000256" key="9">
    <source>
        <dbReference type="ARBA" id="ARBA00023136"/>
    </source>
</evidence>
<evidence type="ECO:0000256" key="1">
    <source>
        <dbReference type="ARBA" id="ARBA00004413"/>
    </source>
</evidence>
<reference evidence="17 18" key="1">
    <citation type="submission" date="2018-07" db="EMBL/GenBank/DDBJ databases">
        <title>Dyella monticola sp. nov. and Dyella psychrodurans sp. nov. isolated from monsoon evergreen broad-leaved forest soil of Dinghu Mountain, China.</title>
        <authorList>
            <person name="Gao Z."/>
            <person name="Qiu L."/>
        </authorList>
    </citation>
    <scope>NUCLEOTIDE SEQUENCE [LARGE SCALE GENOMIC DNA]</scope>
    <source>
        <strain evidence="17 18">4G-K06</strain>
    </source>
</reference>
<evidence type="ECO:0000256" key="3">
    <source>
        <dbReference type="ARBA" id="ARBA00005189"/>
    </source>
</evidence>
<feature type="compositionally biased region" description="Low complexity" evidence="15">
    <location>
        <begin position="839"/>
        <end position="853"/>
    </location>
</feature>
<sequence length="882" mass="99288">MMTTADPSYRSRAPWWFNLAAHLLEPWVRIRRDPAEPASMLQGDAPVCYVIERDGFSDALILDRACREAGLPSPMQPLAQTRRRRSVFALARRDGWIFGRNRKRSPNEPLGQLVRSLEGFPDRDIQIVPVSIYVGRAPTRESGWFSVLFSENWVVVGRFRRMLALLLNGRDTVVHFSAPVSLRAALNEEGDVQPERFARKMARVLRTHFRRIRAAVIGPDLSHRRTVVDAVLNAEPVRAAIASTAAKENITYAKSWERAHKMMMEIAADYSHPVVRSASFLLRNFWNKLYDGITIHHFDKARAAAPGYEVVYVPSHRSHADYLLLSYQLHASGVVVPHIAAGVNLNLPLIGPILRRGGAFFLRRSFKGNALYSVVFNEYVAQLIDRGVPMEYFIEGGRSRTGRLLAPRAGMLAMTVRAFLRAPRRPVLFQPIYIGYEKLMEGKSYIGELSGKPKEKESLVGLIRGLGVLRQRYGHVALNFGEPIELTPLLDAASSNWRQTTGDPSTKPEWLSRVVDQLAEKIQININRAADVNPINLLALALLATPKHAMAENDLLAQLELLKALLEELPYSDRMTVTPLAPEAIINYGEQMGWITRVRHPLGDVLTVESEAAVLLSYFRNNVLHLTAAAAWVACCFLNNRRMSRASILRLGRIIYPFIQSELFLPWDIEGFGAQLQATVDFFVRRGMLEAAGEGRVLERGPGQDDAAYQLKVIARSLIQAFERYYITIASLVKNGPHTITGAELENVCTLTAQRLSLLSEPLAPEFFDKALFRGFIQKLREHRIVWTDENGKLDYDSALEDMVRDARVILAREMRHAILKITGSEEKETPRAPPEPAQPTAAPASSTAEPEAINTSEELHQRHVETEHHIHERESVDHDKE</sequence>
<dbReference type="AlphaFoldDB" id="A0A370WSC1"/>
<dbReference type="PANTHER" id="PTHR12563:SF17">
    <property type="entry name" value="DIHYDROXYACETONE PHOSPHATE ACYLTRANSFERASE"/>
    <property type="match status" value="1"/>
</dbReference>
<evidence type="ECO:0000256" key="4">
    <source>
        <dbReference type="ARBA" id="ARBA00007937"/>
    </source>
</evidence>
<protein>
    <recommendedName>
        <fullName evidence="6 14">Glycerol-3-phosphate acyltransferase</fullName>
        <shortName evidence="14">GPAT</shortName>
        <ecNumber evidence="5 14">2.3.1.15</ecNumber>
    </recommendedName>
</protein>
<dbReference type="Pfam" id="PF19277">
    <property type="entry name" value="GPAT_C"/>
    <property type="match status" value="1"/>
</dbReference>
<dbReference type="PANTHER" id="PTHR12563">
    <property type="entry name" value="GLYCEROL-3-PHOSPHATE ACYLTRANSFERASE"/>
    <property type="match status" value="1"/>
</dbReference>
<keyword evidence="11 14" id="KW-1208">Phospholipid metabolism</keyword>
<evidence type="ECO:0000256" key="12">
    <source>
        <dbReference type="ARBA" id="ARBA00023315"/>
    </source>
</evidence>
<dbReference type="UniPathway" id="UPA00557">
    <property type="reaction ID" value="UER00612"/>
</dbReference>
<accession>A0A370WSC1</accession>
<evidence type="ECO:0000313" key="17">
    <source>
        <dbReference type="EMBL" id="RDS79048.1"/>
    </source>
</evidence>
<feature type="compositionally biased region" description="Basic and acidic residues" evidence="15">
    <location>
        <begin position="858"/>
        <end position="882"/>
    </location>
</feature>
<dbReference type="Proteomes" id="UP000254258">
    <property type="component" value="Unassembled WGS sequence"/>
</dbReference>
<dbReference type="PIRSF" id="PIRSF500064">
    <property type="entry name" value="GPAT"/>
    <property type="match status" value="1"/>
</dbReference>
<evidence type="ECO:0000256" key="5">
    <source>
        <dbReference type="ARBA" id="ARBA00013113"/>
    </source>
</evidence>
<dbReference type="NCBIfam" id="TIGR03703">
    <property type="entry name" value="plsB"/>
    <property type="match status" value="1"/>
</dbReference>
<keyword evidence="9 14" id="KW-0472">Membrane</keyword>
<dbReference type="InterPro" id="IPR041728">
    <property type="entry name" value="GPAT/DHAPAT_LPLAT"/>
</dbReference>
<dbReference type="GO" id="GO:0004366">
    <property type="term" value="F:glycerol-3-phosphate O-acyltransferase activity"/>
    <property type="evidence" value="ECO:0007669"/>
    <property type="project" value="UniProtKB-UniRule"/>
</dbReference>
<dbReference type="SUPFAM" id="SSF69593">
    <property type="entry name" value="Glycerol-3-phosphate (1)-acyltransferase"/>
    <property type="match status" value="1"/>
</dbReference>
<evidence type="ECO:0000256" key="10">
    <source>
        <dbReference type="ARBA" id="ARBA00023209"/>
    </source>
</evidence>
<comment type="similarity">
    <text evidence="4 14">Belongs to the GPAT/DAPAT family.</text>
</comment>
<dbReference type="PIRSF" id="PIRSF000437">
    <property type="entry name" value="GPAT_DHAPAT"/>
    <property type="match status" value="1"/>
</dbReference>
<evidence type="ECO:0000256" key="2">
    <source>
        <dbReference type="ARBA" id="ARBA00004765"/>
    </source>
</evidence>
<dbReference type="Pfam" id="PF01553">
    <property type="entry name" value="Acyltransferase"/>
    <property type="match status" value="1"/>
</dbReference>
<keyword evidence="7 14" id="KW-1003">Cell membrane</keyword>
<gene>
    <name evidence="14" type="primary">plsB</name>
    <name evidence="17" type="ORF">DWU98_20075</name>
</gene>
<organism evidence="17 18">
    <name type="scientific">Dyella monticola</name>
    <dbReference type="NCBI Taxonomy" id="1927958"/>
    <lineage>
        <taxon>Bacteria</taxon>
        <taxon>Pseudomonadati</taxon>
        <taxon>Pseudomonadota</taxon>
        <taxon>Gammaproteobacteria</taxon>
        <taxon>Lysobacterales</taxon>
        <taxon>Rhodanobacteraceae</taxon>
        <taxon>Dyella</taxon>
    </lineage>
</organism>
<keyword evidence="10 14" id="KW-0594">Phospholipid biosynthesis</keyword>
<dbReference type="InterPro" id="IPR002123">
    <property type="entry name" value="Plipid/glycerol_acylTrfase"/>
</dbReference>
<dbReference type="InterPro" id="IPR022284">
    <property type="entry name" value="GPAT/DHAPAT"/>
</dbReference>